<proteinExistence type="predicted"/>
<name>A0A3P3RIP5_9EURY</name>
<keyword evidence="3" id="KW-1185">Reference proteome</keyword>
<organism evidence="2 3">
    <name type="scientific">Halocatena pleomorpha</name>
    <dbReference type="NCBI Taxonomy" id="1785090"/>
    <lineage>
        <taxon>Archaea</taxon>
        <taxon>Methanobacteriati</taxon>
        <taxon>Methanobacteriota</taxon>
        <taxon>Stenosarchaea group</taxon>
        <taxon>Halobacteria</taxon>
        <taxon>Halobacteriales</taxon>
        <taxon>Natronomonadaceae</taxon>
        <taxon>Halocatena</taxon>
    </lineage>
</organism>
<evidence type="ECO:0000313" key="2">
    <source>
        <dbReference type="EMBL" id="RRJ33427.1"/>
    </source>
</evidence>
<dbReference type="RefSeq" id="WP_124953290.1">
    <property type="nucleotide sequence ID" value="NZ_RRCH01000003.1"/>
</dbReference>
<dbReference type="Gene3D" id="3.40.50.720">
    <property type="entry name" value="NAD(P)-binding Rossmann-like Domain"/>
    <property type="match status" value="1"/>
</dbReference>
<dbReference type="Pfam" id="PF13380">
    <property type="entry name" value="CoA_binding_2"/>
    <property type="match status" value="1"/>
</dbReference>
<dbReference type="SUPFAM" id="SSF51735">
    <property type="entry name" value="NAD(P)-binding Rossmann-fold domains"/>
    <property type="match status" value="1"/>
</dbReference>
<dbReference type="EMBL" id="RRCH01000003">
    <property type="protein sequence ID" value="RRJ33427.1"/>
    <property type="molecule type" value="Genomic_DNA"/>
</dbReference>
<sequence>MNRSTDDDTLQSILDADTVAVVGCSSTPGKDAHEIPKYLAEHGYTVIPVNPYAEEILGQTAYDSLSEVDAEIDIVDVFRPSEEVNGIVMEVLDRTDVETVWLQLGIRDDRARRRVESSGRQFVQDSCMKVEHRRLVR</sequence>
<accession>A0A3P3RIP5</accession>
<dbReference type="AlphaFoldDB" id="A0A3P3RIP5"/>
<dbReference type="SMART" id="SM00881">
    <property type="entry name" value="CoA_binding"/>
    <property type="match status" value="1"/>
</dbReference>
<comment type="caution">
    <text evidence="2">The sequence shown here is derived from an EMBL/GenBank/DDBJ whole genome shotgun (WGS) entry which is preliminary data.</text>
</comment>
<dbReference type="InterPro" id="IPR036291">
    <property type="entry name" value="NAD(P)-bd_dom_sf"/>
</dbReference>
<feature type="domain" description="CoA-binding" evidence="1">
    <location>
        <begin position="13"/>
        <end position="106"/>
    </location>
</feature>
<gene>
    <name evidence="2" type="ORF">EIK79_01065</name>
</gene>
<dbReference type="OrthoDB" id="42776at2157"/>
<dbReference type="Proteomes" id="UP000282322">
    <property type="component" value="Unassembled WGS sequence"/>
</dbReference>
<dbReference type="PANTHER" id="PTHR33303">
    <property type="entry name" value="CYTOPLASMIC PROTEIN-RELATED"/>
    <property type="match status" value="1"/>
</dbReference>
<dbReference type="PANTHER" id="PTHR33303:SF2">
    <property type="entry name" value="COA-BINDING DOMAIN-CONTAINING PROTEIN"/>
    <property type="match status" value="1"/>
</dbReference>
<reference evidence="2 3" key="1">
    <citation type="submission" date="2018-11" db="EMBL/GenBank/DDBJ databases">
        <title>Taxonoimc description of Halomarina strain SPP-AMP-1.</title>
        <authorList>
            <person name="Pal Y."/>
            <person name="Srinivasana K."/>
            <person name="Verma A."/>
            <person name="Kumar P."/>
        </authorList>
    </citation>
    <scope>NUCLEOTIDE SEQUENCE [LARGE SCALE GENOMIC DNA]</scope>
    <source>
        <strain evidence="2 3">SPP-AMP-1</strain>
    </source>
</reference>
<evidence type="ECO:0000313" key="3">
    <source>
        <dbReference type="Proteomes" id="UP000282322"/>
    </source>
</evidence>
<evidence type="ECO:0000259" key="1">
    <source>
        <dbReference type="SMART" id="SM00881"/>
    </source>
</evidence>
<protein>
    <submittedName>
        <fullName evidence="2">CoA-binding protein</fullName>
    </submittedName>
</protein>
<dbReference type="InterPro" id="IPR003781">
    <property type="entry name" value="CoA-bd"/>
</dbReference>